<proteinExistence type="predicted"/>
<dbReference type="AlphaFoldDB" id="A0A401SVU7"/>
<feature type="region of interest" description="Disordered" evidence="1">
    <location>
        <begin position="1"/>
        <end position="40"/>
    </location>
</feature>
<gene>
    <name evidence="2" type="ORF">chiPu_0012960</name>
</gene>
<dbReference type="EMBL" id="BEZZ01000604">
    <property type="protein sequence ID" value="GCC34486.1"/>
    <property type="molecule type" value="Genomic_DNA"/>
</dbReference>
<comment type="caution">
    <text evidence="2">The sequence shown here is derived from an EMBL/GenBank/DDBJ whole genome shotgun (WGS) entry which is preliminary data.</text>
</comment>
<feature type="compositionally biased region" description="Basic and acidic residues" evidence="1">
    <location>
        <begin position="15"/>
        <end position="30"/>
    </location>
</feature>
<protein>
    <submittedName>
        <fullName evidence="2">Uncharacterized protein</fullName>
    </submittedName>
</protein>
<sequence>MGAEPPTPCLAVFPRSERGGQHKPEWRRDSGSNSASEGWGRRRLRWAVRRDGIAFCSFPPGGGTGWRTPGAMLVSVGLKVEGQV</sequence>
<accession>A0A401SVU7</accession>
<evidence type="ECO:0000256" key="1">
    <source>
        <dbReference type="SAM" id="MobiDB-lite"/>
    </source>
</evidence>
<name>A0A401SVU7_CHIPU</name>
<organism evidence="2 3">
    <name type="scientific">Chiloscyllium punctatum</name>
    <name type="common">Brownbanded bambooshark</name>
    <name type="synonym">Hemiscyllium punctatum</name>
    <dbReference type="NCBI Taxonomy" id="137246"/>
    <lineage>
        <taxon>Eukaryota</taxon>
        <taxon>Metazoa</taxon>
        <taxon>Chordata</taxon>
        <taxon>Craniata</taxon>
        <taxon>Vertebrata</taxon>
        <taxon>Chondrichthyes</taxon>
        <taxon>Elasmobranchii</taxon>
        <taxon>Galeomorphii</taxon>
        <taxon>Galeoidea</taxon>
        <taxon>Orectolobiformes</taxon>
        <taxon>Hemiscylliidae</taxon>
        <taxon>Chiloscyllium</taxon>
    </lineage>
</organism>
<reference evidence="2 3" key="1">
    <citation type="journal article" date="2018" name="Nat. Ecol. Evol.">
        <title>Shark genomes provide insights into elasmobranch evolution and the origin of vertebrates.</title>
        <authorList>
            <person name="Hara Y"/>
            <person name="Yamaguchi K"/>
            <person name="Onimaru K"/>
            <person name="Kadota M"/>
            <person name="Koyanagi M"/>
            <person name="Keeley SD"/>
            <person name="Tatsumi K"/>
            <person name="Tanaka K"/>
            <person name="Motone F"/>
            <person name="Kageyama Y"/>
            <person name="Nozu R"/>
            <person name="Adachi N"/>
            <person name="Nishimura O"/>
            <person name="Nakagawa R"/>
            <person name="Tanegashima C"/>
            <person name="Kiyatake I"/>
            <person name="Matsumoto R"/>
            <person name="Murakumo K"/>
            <person name="Nishida K"/>
            <person name="Terakita A"/>
            <person name="Kuratani S"/>
            <person name="Sato K"/>
            <person name="Hyodo S Kuraku.S."/>
        </authorList>
    </citation>
    <scope>NUCLEOTIDE SEQUENCE [LARGE SCALE GENOMIC DNA]</scope>
</reference>
<keyword evidence="3" id="KW-1185">Reference proteome</keyword>
<evidence type="ECO:0000313" key="3">
    <source>
        <dbReference type="Proteomes" id="UP000287033"/>
    </source>
</evidence>
<evidence type="ECO:0000313" key="2">
    <source>
        <dbReference type="EMBL" id="GCC34486.1"/>
    </source>
</evidence>
<dbReference type="Proteomes" id="UP000287033">
    <property type="component" value="Unassembled WGS sequence"/>
</dbReference>